<name>A0ABQ5SNT6_9CHLO</name>
<dbReference type="InterPro" id="IPR058844">
    <property type="entry name" value="PB_DAAF9"/>
</dbReference>
<feature type="compositionally biased region" description="Polar residues" evidence="1">
    <location>
        <begin position="163"/>
        <end position="174"/>
    </location>
</feature>
<keyword evidence="5" id="KW-1185">Reference proteome</keyword>
<dbReference type="InterPro" id="IPR056498">
    <property type="entry name" value="DAAF9_N"/>
</dbReference>
<organism evidence="4 5">
    <name type="scientific">Volvox africanus</name>
    <dbReference type="NCBI Taxonomy" id="51714"/>
    <lineage>
        <taxon>Eukaryota</taxon>
        <taxon>Viridiplantae</taxon>
        <taxon>Chlorophyta</taxon>
        <taxon>core chlorophytes</taxon>
        <taxon>Chlorophyceae</taxon>
        <taxon>CS clade</taxon>
        <taxon>Chlamydomonadales</taxon>
        <taxon>Volvocaceae</taxon>
        <taxon>Volvox</taxon>
    </lineage>
</organism>
<sequence>MEFNSSQAALRIRRVQLLCVESGLDGVLFVPGVDGRFSVCNQAMGYLFAGRSNRDTIDVVKLDDQLENAVVLITPTEVKLHVPDAEMREQLQALLVPHVTSFRILGPTITEAADPDLLEENKLASFVHMLRGCRRLGVPCNLAPPPSPSSASALGHQHAQKGSPASNGAASPQSAAPKLGAEQLLALEQWPLLQAYGLEGVGRSGFFTMNFQVYDVQPYMQLLYGNLDGRSLEVLVSEAVPTLRQHWDEMLQALGGKAAGQRSGLSERQVAEPLSGFFAYGLLRAVNGVEQSVTLPPRVIFGPRSSEDSARSEALPLARCGPRPPNTDSPAAEAPLHMVVEAADPRSPLRVARTYFLARGHVVKDVFADPDEEAEEGYSFDVATAGWRGPSEEVVMMMRTYTALVEAARASMSHFATVEGATALSAKAVALEVLSRSAEQLGVSGVLGAGGGGGSPLASRLRFILIQMDHVNRVTAPAVRGSRQLKILRLSLPDIAVRSSAGSKLLGGLVYGDTFLEIPPSYTSSEGEAAGTGVWSGKAGGSGWRLLVLTEGVPSLEAIPAGGCEEQLAARALRSLSRVVEGGAGAAASLRTAALASQRDFERRAAAAAAESQALAARLRERRLGTPSTAEGAGDVEDLEDNDAEAEEEAVAAAAAAAASAPASLPLEAMGRLLTLGGGDEAVLLTGAPSCPALSGTLYCFSAGLVFVEAVSRALWVLDLRGGVGEGLEAVTMQQLPFQQQPAARRDPRVVAEPAATPVATSRGLGEAVVFRGTTPACGLPPVCHLTSNTHVALPLEAMSPAARRFLIQSVLPAWNQTCREAATAATESRSETHRSPVSYFKDMDAPNPFPAALHRAHTFAIQSSAAGGAVKTWSAIVADDDAVRSAIEGLDAEELRGLMSGLDPSVEALLLQPPLPGAAATAAPGGAVTLVVGLPGADQVSVAAAIASMLEEEVGPPGVALLPPAGERLREEHFEVALERATAMQLSSRRQQQPHLVIATSSYLGLMEQLRMLAAAAVGGAAGRWRLAAVVVCVSDDVSYEEPGRSAIAGGLLAQLLPGFVDCVVVGGSNTAKVSELSESLSHRLPEVPQVRSSRTQLLRARAELLPPRADRATRLSSQRAMSAREAWAPIAAAPSAAAATGGLLGPLCATRVVFEGSLDVALLRDALVPLGIPQDPRKAPRLPLGDKDEDWDRRTPVVAANTDNSSSSLVCVSGCVRLSQGAGVSELQGSRQVALRVKEWPLRGDIPLVMGSLGLPANGKAPGGELLFVGSGPTLESERLRALLERCGTSANSAAASVSAAADVVATAAQLTAAQRAAIRAAHLWDPLPEGYCFNGTQYFDAFGDASLEHPYMARFISEWWSDQRAKEVAREAQRESERGAVRVVRVSSTIRL</sequence>
<accession>A0ABQ5SNT6</accession>
<evidence type="ECO:0000259" key="3">
    <source>
        <dbReference type="Pfam" id="PF25203"/>
    </source>
</evidence>
<dbReference type="PANTHER" id="PTHR33664">
    <property type="entry name" value="RCG26366"/>
    <property type="match status" value="1"/>
</dbReference>
<feature type="region of interest" description="Disordered" evidence="1">
    <location>
        <begin position="144"/>
        <end position="174"/>
    </location>
</feature>
<dbReference type="InterPro" id="IPR040342">
    <property type="entry name" value="DNAAF9"/>
</dbReference>
<feature type="domain" description="DAAF9 N-terminal" evidence="2">
    <location>
        <begin position="3"/>
        <end position="140"/>
    </location>
</feature>
<evidence type="ECO:0000313" key="5">
    <source>
        <dbReference type="Proteomes" id="UP001165090"/>
    </source>
</evidence>
<evidence type="ECO:0000256" key="1">
    <source>
        <dbReference type="SAM" id="MobiDB-lite"/>
    </source>
</evidence>
<dbReference type="EMBL" id="BSDZ01000094">
    <property type="protein sequence ID" value="GLI70776.1"/>
    <property type="molecule type" value="Genomic_DNA"/>
</dbReference>
<evidence type="ECO:0008006" key="6">
    <source>
        <dbReference type="Google" id="ProtNLM"/>
    </source>
</evidence>
<dbReference type="Pfam" id="PF23281">
    <property type="entry name" value="DAAF9_N"/>
    <property type="match status" value="2"/>
</dbReference>
<feature type="domain" description="DAAF9 pita-bread-like" evidence="3">
    <location>
        <begin position="228"/>
        <end position="517"/>
    </location>
</feature>
<dbReference type="PANTHER" id="PTHR33664:SF1">
    <property type="entry name" value="DYNEIN AXONEMAL ASSEMBLY FACTOR 9"/>
    <property type="match status" value="1"/>
</dbReference>
<proteinExistence type="predicted"/>
<reference evidence="4 5" key="1">
    <citation type="journal article" date="2023" name="IScience">
        <title>Expanded male sex-determining region conserved during the evolution of homothallism in the green alga Volvox.</title>
        <authorList>
            <person name="Yamamoto K."/>
            <person name="Matsuzaki R."/>
            <person name="Mahakham W."/>
            <person name="Heman W."/>
            <person name="Sekimoto H."/>
            <person name="Kawachi M."/>
            <person name="Minakuchi Y."/>
            <person name="Toyoda A."/>
            <person name="Nozaki H."/>
        </authorList>
    </citation>
    <scope>NUCLEOTIDE SEQUENCE [LARGE SCALE GENOMIC DNA]</scope>
    <source>
        <strain evidence="4 5">NIES-4468</strain>
    </source>
</reference>
<gene>
    <name evidence="4" type="ORF">VaNZ11_015810</name>
</gene>
<evidence type="ECO:0000313" key="4">
    <source>
        <dbReference type="EMBL" id="GLI70776.1"/>
    </source>
</evidence>
<protein>
    <recommendedName>
        <fullName evidence="6">Cilia- and flagella-associated protein 61 N-terminal domain-containing protein</fullName>
    </recommendedName>
</protein>
<dbReference type="Pfam" id="PF25203">
    <property type="entry name" value="PB_DAAF9"/>
    <property type="match status" value="1"/>
</dbReference>
<feature type="domain" description="DAAF9 N-terminal" evidence="2">
    <location>
        <begin position="185"/>
        <end position="224"/>
    </location>
</feature>
<feature type="region of interest" description="Disordered" evidence="1">
    <location>
        <begin position="620"/>
        <end position="645"/>
    </location>
</feature>
<comment type="caution">
    <text evidence="4">The sequence shown here is derived from an EMBL/GenBank/DDBJ whole genome shotgun (WGS) entry which is preliminary data.</text>
</comment>
<feature type="region of interest" description="Disordered" evidence="1">
    <location>
        <begin position="303"/>
        <end position="331"/>
    </location>
</feature>
<dbReference type="Proteomes" id="UP001165090">
    <property type="component" value="Unassembled WGS sequence"/>
</dbReference>
<feature type="compositionally biased region" description="Acidic residues" evidence="1">
    <location>
        <begin position="634"/>
        <end position="645"/>
    </location>
</feature>
<evidence type="ECO:0000259" key="2">
    <source>
        <dbReference type="Pfam" id="PF23281"/>
    </source>
</evidence>